<dbReference type="Proteomes" id="UP001454036">
    <property type="component" value="Unassembled WGS sequence"/>
</dbReference>
<proteinExistence type="predicted"/>
<evidence type="ECO:0000313" key="1">
    <source>
        <dbReference type="EMBL" id="GAA0144511.1"/>
    </source>
</evidence>
<reference evidence="1 2" key="1">
    <citation type="submission" date="2024-01" db="EMBL/GenBank/DDBJ databases">
        <title>The complete chloroplast genome sequence of Lithospermum erythrorhizon: insights into the phylogenetic relationship among Boraginaceae species and the maternal lineages of purple gromwells.</title>
        <authorList>
            <person name="Okada T."/>
            <person name="Watanabe K."/>
        </authorList>
    </citation>
    <scope>NUCLEOTIDE SEQUENCE [LARGE SCALE GENOMIC DNA]</scope>
</reference>
<sequence>MYPRNFPEVTPKTQLSGLSRRLYLRRLLKLSQRLASWSPISQLLIAYHPYRFSCLANLGGKYLIDHALVRGSHVLQAEGYDLRAVNAILSYKCGFIHILLYHEYQVVPLERRPGSRPPRTRRWNQPAYQCWTEGSNPWDMLC</sequence>
<evidence type="ECO:0000313" key="2">
    <source>
        <dbReference type="Proteomes" id="UP001454036"/>
    </source>
</evidence>
<dbReference type="EMBL" id="BAABME010016108">
    <property type="protein sequence ID" value="GAA0144511.1"/>
    <property type="molecule type" value="Genomic_DNA"/>
</dbReference>
<protein>
    <submittedName>
        <fullName evidence="1">Uncharacterized protein</fullName>
    </submittedName>
</protein>
<gene>
    <name evidence="1" type="ORF">LIER_35951</name>
</gene>
<dbReference type="AlphaFoldDB" id="A0AAV3NZJ2"/>
<name>A0AAV3NZJ2_LITER</name>
<accession>A0AAV3NZJ2</accession>
<keyword evidence="2" id="KW-1185">Reference proteome</keyword>
<organism evidence="1 2">
    <name type="scientific">Lithospermum erythrorhizon</name>
    <name type="common">Purple gromwell</name>
    <name type="synonym">Lithospermum officinale var. erythrorhizon</name>
    <dbReference type="NCBI Taxonomy" id="34254"/>
    <lineage>
        <taxon>Eukaryota</taxon>
        <taxon>Viridiplantae</taxon>
        <taxon>Streptophyta</taxon>
        <taxon>Embryophyta</taxon>
        <taxon>Tracheophyta</taxon>
        <taxon>Spermatophyta</taxon>
        <taxon>Magnoliopsida</taxon>
        <taxon>eudicotyledons</taxon>
        <taxon>Gunneridae</taxon>
        <taxon>Pentapetalae</taxon>
        <taxon>asterids</taxon>
        <taxon>lamiids</taxon>
        <taxon>Boraginales</taxon>
        <taxon>Boraginaceae</taxon>
        <taxon>Boraginoideae</taxon>
        <taxon>Lithospermeae</taxon>
        <taxon>Lithospermum</taxon>
    </lineage>
</organism>
<comment type="caution">
    <text evidence="1">The sequence shown here is derived from an EMBL/GenBank/DDBJ whole genome shotgun (WGS) entry which is preliminary data.</text>
</comment>